<dbReference type="PANTHER" id="PTHR43476:SF5">
    <property type="entry name" value="FAD-DEPENDENT MONOOXYGENASE"/>
    <property type="match status" value="1"/>
</dbReference>
<dbReference type="InterPro" id="IPR036188">
    <property type="entry name" value="FAD/NAD-bd_sf"/>
</dbReference>
<evidence type="ECO:0000313" key="3">
    <source>
        <dbReference type="EMBL" id="OIQ92577.1"/>
    </source>
</evidence>
<feature type="domain" description="FAD-binding" evidence="2">
    <location>
        <begin position="2"/>
        <end position="342"/>
    </location>
</feature>
<dbReference type="GO" id="GO:0043639">
    <property type="term" value="P:benzoate catabolic process"/>
    <property type="evidence" value="ECO:0007669"/>
    <property type="project" value="InterPro"/>
</dbReference>
<dbReference type="NCBIfam" id="TIGR02360">
    <property type="entry name" value="pbenz_hydroxyl"/>
    <property type="match status" value="1"/>
</dbReference>
<dbReference type="PRINTS" id="PR00420">
    <property type="entry name" value="RNGMNOXGNASE"/>
</dbReference>
<dbReference type="SUPFAM" id="SSF51905">
    <property type="entry name" value="FAD/NAD(P)-binding domain"/>
    <property type="match status" value="1"/>
</dbReference>
<dbReference type="GO" id="GO:0071949">
    <property type="term" value="F:FAD binding"/>
    <property type="evidence" value="ECO:0007669"/>
    <property type="project" value="InterPro"/>
</dbReference>
<dbReference type="PANTHER" id="PTHR43476">
    <property type="entry name" value="3-(3-HYDROXY-PHENYL)PROPIONATE/3-HYDROXYCINNAMIC ACID HYDROXYLASE"/>
    <property type="match status" value="1"/>
</dbReference>
<dbReference type="Pfam" id="PF01494">
    <property type="entry name" value="FAD_binding_3"/>
    <property type="match status" value="1"/>
</dbReference>
<sequence length="389" mass="42786">MRVQVAIIGAGPAGLLLGQLLARAGIDAIVIEQRSQDYVLGRIRAGVLEQVAVDLLDEAGVGARMHAEGLVHGGFELSFDGGRQRIDLAGLTGGKQVMVYGQTELTRDLMDARAAADLPTVYEAQDVSVHDFGGERPRVRYLKDGVWQELVCDFIAGCDGFHGVCRASVPQDALSSYERVYPFGWLGVLSDTPPVSEELIYASHPRGFALCSMRSRTRSRYYVQCSQDDKVAQWSDAMFWDELRRRLDPEAAASLVTGPSIEKSIAPLRSFVAEPLRFGRLFLAGDAAHIVPPTGAKGLNLAASDVRYLSRALAEFYAGSSHGIDHYSENCLRRIWKAERFSWWMTTLLHRFPGSSGFDQKLQEAELDYLVHSTAAQTALAENYVGLPF</sequence>
<dbReference type="GO" id="GO:0018659">
    <property type="term" value="F:4-hydroxybenzoate 3-monooxygenase activity"/>
    <property type="evidence" value="ECO:0007669"/>
    <property type="project" value="UniProtKB-EC"/>
</dbReference>
<dbReference type="EMBL" id="MLJW01000228">
    <property type="protein sequence ID" value="OIQ92577.1"/>
    <property type="molecule type" value="Genomic_DNA"/>
</dbReference>
<evidence type="ECO:0000256" key="1">
    <source>
        <dbReference type="ARBA" id="ARBA00023002"/>
    </source>
</evidence>
<name>A0A1J5R9V3_9ZZZZ</name>
<accession>A0A1J5R9V3</accession>
<keyword evidence="1 3" id="KW-0560">Oxidoreductase</keyword>
<gene>
    <name evidence="3" type="primary">pobA_1</name>
    <name evidence="3" type="ORF">GALL_254860</name>
</gene>
<dbReference type="InterPro" id="IPR012733">
    <property type="entry name" value="HB_mOase"/>
</dbReference>
<dbReference type="AlphaFoldDB" id="A0A1J5R9V3"/>
<comment type="caution">
    <text evidence="3">The sequence shown here is derived from an EMBL/GenBank/DDBJ whole genome shotgun (WGS) entry which is preliminary data.</text>
</comment>
<proteinExistence type="predicted"/>
<dbReference type="InterPro" id="IPR002938">
    <property type="entry name" value="FAD-bd"/>
</dbReference>
<dbReference type="InterPro" id="IPR050631">
    <property type="entry name" value="PheA/TfdB_FAD_monoxygenase"/>
</dbReference>
<protein>
    <submittedName>
        <fullName evidence="3">p-hydroxybenzoate hydroxylase</fullName>
        <ecNumber evidence="3">1.14.13.2</ecNumber>
    </submittedName>
</protein>
<dbReference type="SUPFAM" id="SSF54373">
    <property type="entry name" value="FAD-linked reductases, C-terminal domain"/>
    <property type="match status" value="1"/>
</dbReference>
<dbReference type="Gene3D" id="3.30.9.10">
    <property type="entry name" value="D-Amino Acid Oxidase, subunit A, domain 2"/>
    <property type="match status" value="1"/>
</dbReference>
<dbReference type="NCBIfam" id="NF006091">
    <property type="entry name" value="PRK08243.1"/>
    <property type="match status" value="1"/>
</dbReference>
<reference evidence="3" key="1">
    <citation type="submission" date="2016-10" db="EMBL/GenBank/DDBJ databases">
        <title>Sequence of Gallionella enrichment culture.</title>
        <authorList>
            <person name="Poehlein A."/>
            <person name="Muehling M."/>
            <person name="Daniel R."/>
        </authorList>
    </citation>
    <scope>NUCLEOTIDE SEQUENCE</scope>
</reference>
<dbReference type="Gene3D" id="3.50.50.60">
    <property type="entry name" value="FAD/NAD(P)-binding domain"/>
    <property type="match status" value="1"/>
</dbReference>
<dbReference type="EC" id="1.14.13.2" evidence="3"/>
<organism evidence="3">
    <name type="scientific">mine drainage metagenome</name>
    <dbReference type="NCBI Taxonomy" id="410659"/>
    <lineage>
        <taxon>unclassified sequences</taxon>
        <taxon>metagenomes</taxon>
        <taxon>ecological metagenomes</taxon>
    </lineage>
</organism>
<evidence type="ECO:0000259" key="2">
    <source>
        <dbReference type="Pfam" id="PF01494"/>
    </source>
</evidence>